<evidence type="ECO:0000313" key="2">
    <source>
        <dbReference type="EMBL" id="CRK75893.1"/>
    </source>
</evidence>
<protein>
    <submittedName>
        <fullName evidence="2">Uncharacterized protein</fullName>
    </submittedName>
</protein>
<organism evidence="2 3">
    <name type="scientific">Nereida ignava</name>
    <dbReference type="NCBI Taxonomy" id="282199"/>
    <lineage>
        <taxon>Bacteria</taxon>
        <taxon>Pseudomonadati</taxon>
        <taxon>Pseudomonadota</taxon>
        <taxon>Alphaproteobacteria</taxon>
        <taxon>Rhodobacterales</taxon>
        <taxon>Roseobacteraceae</taxon>
        <taxon>Nereida</taxon>
    </lineage>
</organism>
<feature type="transmembrane region" description="Helical" evidence="1">
    <location>
        <begin position="92"/>
        <end position="119"/>
    </location>
</feature>
<evidence type="ECO:0000313" key="3">
    <source>
        <dbReference type="Proteomes" id="UP000048949"/>
    </source>
</evidence>
<keyword evidence="1" id="KW-0472">Membrane</keyword>
<keyword evidence="1" id="KW-1133">Transmembrane helix</keyword>
<dbReference type="RefSeq" id="WP_048599315.1">
    <property type="nucleotide sequence ID" value="NZ_CBFHGK010000016.1"/>
</dbReference>
<accession>A0A0U1NN21</accession>
<name>A0A0U1NN21_9RHOB</name>
<dbReference type="Proteomes" id="UP000048949">
    <property type="component" value="Unassembled WGS sequence"/>
</dbReference>
<evidence type="ECO:0000256" key="1">
    <source>
        <dbReference type="SAM" id="Phobius"/>
    </source>
</evidence>
<dbReference type="AlphaFoldDB" id="A0A0U1NN21"/>
<gene>
    <name evidence="2" type="ORF">NIG5292_01949</name>
</gene>
<dbReference type="STRING" id="282199.GCA_001049735_01948"/>
<dbReference type="EMBL" id="CVQV01000010">
    <property type="protein sequence ID" value="CRK75893.1"/>
    <property type="molecule type" value="Genomic_DNA"/>
</dbReference>
<keyword evidence="3" id="KW-1185">Reference proteome</keyword>
<reference evidence="2 3" key="1">
    <citation type="submission" date="2015-04" db="EMBL/GenBank/DDBJ databases">
        <authorList>
            <person name="Syromyatnikov M.Y."/>
            <person name="Popov V.N."/>
        </authorList>
    </citation>
    <scope>NUCLEOTIDE SEQUENCE [LARGE SCALE GENOMIC DNA]</scope>
    <source>
        <strain evidence="2 3">CECT 5292</strain>
    </source>
</reference>
<proteinExistence type="predicted"/>
<sequence length="123" mass="13413">MTPQDIQHKADEVASLLREKLSVRGKTLSDQLARSGAVLPRRVRAKGRLLAHAATVAEHPQLAKQIDPAAVARAHSEVCLYLNEINPRDRRVGFVLGILGRVAFALLITGAAFVGLLVWRGYV</sequence>
<keyword evidence="1" id="KW-0812">Transmembrane</keyword>
<dbReference type="OrthoDB" id="7691751at2"/>